<keyword evidence="5" id="KW-1185">Reference proteome</keyword>
<sequence length="510" mass="57705">MKKNIIILHTDQQRFDSLGCNGNEHAQTTNIDQLASEGCNFSRHISTNAACMPSRASLMTGLYVPGHGVSSNGIPLWRRDNGCEDKNNVISQRLFGVDVMDKIPTIADMLSENGYNTALFGKLHLEPMLADRSYDFYDSYARWEEEETEFDEAPYYGFAKKKLILGHGEAPCGYNRGHYGRWLHKNFPEYLDKVFPGADINTKEGSIADDIYASKLPEELHNTMWLADEVCQHLEQQQTNDSDKPNFIFVGYPDPHHPFTPPESIAAEFHDIPLPEFARKEDLVGKKPDAVEQTMQNFSASKEDLAKAYRYTAASVKLIDKSVGKIIEKTKELGIYDDTIIVFTSDHGDFLGDLDMICKYDVAFNNLLHLPFVLKPAKGMTVPSDCATPMSNADVVPTLLSLVGVEVPTFVQGVDIFSEAAQDNTPMVTCYTAREQNRNISLFDHHFRYTYYLDTGEEELYDHREDIKETVNLAVSTDPIIRSICDSFKGRLFQKHIECDLGIFNHYALW</sequence>
<feature type="domain" description="Sulfatase N-terminal" evidence="3">
    <location>
        <begin position="3"/>
        <end position="405"/>
    </location>
</feature>
<protein>
    <submittedName>
        <fullName evidence="4">Sulfatase-like hydrolase/transferase</fullName>
    </submittedName>
</protein>
<dbReference type="InterPro" id="IPR000917">
    <property type="entry name" value="Sulfatase_N"/>
</dbReference>
<dbReference type="KEGG" id="vas:GT360_19040"/>
<comment type="similarity">
    <text evidence="1">Belongs to the sulfatase family.</text>
</comment>
<evidence type="ECO:0000256" key="1">
    <source>
        <dbReference type="ARBA" id="ARBA00008779"/>
    </source>
</evidence>
<dbReference type="Gene3D" id="3.40.720.10">
    <property type="entry name" value="Alkaline Phosphatase, subunit A"/>
    <property type="match status" value="1"/>
</dbReference>
<dbReference type="PANTHER" id="PTHR42693">
    <property type="entry name" value="ARYLSULFATASE FAMILY MEMBER"/>
    <property type="match status" value="1"/>
</dbReference>
<keyword evidence="4" id="KW-0808">Transferase</keyword>
<dbReference type="SUPFAM" id="SSF53649">
    <property type="entry name" value="Alkaline phosphatase-like"/>
    <property type="match status" value="1"/>
</dbReference>
<evidence type="ECO:0000313" key="5">
    <source>
        <dbReference type="Proteomes" id="UP000464262"/>
    </source>
</evidence>
<dbReference type="GO" id="GO:0016740">
    <property type="term" value="F:transferase activity"/>
    <property type="evidence" value="ECO:0007669"/>
    <property type="project" value="UniProtKB-KW"/>
</dbReference>
<gene>
    <name evidence="4" type="ORF">GT360_19040</name>
</gene>
<dbReference type="Proteomes" id="UP000464262">
    <property type="component" value="Chromosome 2"/>
</dbReference>
<keyword evidence="2 4" id="KW-0378">Hydrolase</keyword>
<evidence type="ECO:0000256" key="2">
    <source>
        <dbReference type="ARBA" id="ARBA00022801"/>
    </source>
</evidence>
<proteinExistence type="inferred from homology"/>
<name>A0A7Z2T761_9VIBR</name>
<evidence type="ECO:0000313" key="4">
    <source>
        <dbReference type="EMBL" id="QIA65623.1"/>
    </source>
</evidence>
<dbReference type="GO" id="GO:0004065">
    <property type="term" value="F:arylsulfatase activity"/>
    <property type="evidence" value="ECO:0007669"/>
    <property type="project" value="TreeGrafter"/>
</dbReference>
<evidence type="ECO:0000259" key="3">
    <source>
        <dbReference type="Pfam" id="PF00884"/>
    </source>
</evidence>
<dbReference type="Pfam" id="PF00884">
    <property type="entry name" value="Sulfatase"/>
    <property type="match status" value="1"/>
</dbReference>
<dbReference type="RefSeq" id="WP_164650522.1">
    <property type="nucleotide sequence ID" value="NZ_CP047476.1"/>
</dbReference>
<organism evidence="4 5">
    <name type="scientific">Vibrio astriarenae</name>
    <dbReference type="NCBI Taxonomy" id="1481923"/>
    <lineage>
        <taxon>Bacteria</taxon>
        <taxon>Pseudomonadati</taxon>
        <taxon>Pseudomonadota</taxon>
        <taxon>Gammaproteobacteria</taxon>
        <taxon>Vibrionales</taxon>
        <taxon>Vibrionaceae</taxon>
        <taxon>Vibrio</taxon>
    </lineage>
</organism>
<accession>A0A7Z2T761</accession>
<dbReference type="InterPro" id="IPR050738">
    <property type="entry name" value="Sulfatase"/>
</dbReference>
<dbReference type="PANTHER" id="PTHR42693:SF53">
    <property type="entry name" value="ENDO-4-O-SULFATASE"/>
    <property type="match status" value="1"/>
</dbReference>
<dbReference type="InterPro" id="IPR017850">
    <property type="entry name" value="Alkaline_phosphatase_core_sf"/>
</dbReference>
<dbReference type="EMBL" id="CP047476">
    <property type="protein sequence ID" value="QIA65623.1"/>
    <property type="molecule type" value="Genomic_DNA"/>
</dbReference>
<dbReference type="AlphaFoldDB" id="A0A7Z2T761"/>
<reference evidence="4 5" key="1">
    <citation type="submission" date="2020-01" db="EMBL/GenBank/DDBJ databases">
        <title>Whole genome and functional gene identification of agarase of Vibrio HN897.</title>
        <authorList>
            <person name="Liu Y."/>
            <person name="Zhao Z."/>
        </authorList>
    </citation>
    <scope>NUCLEOTIDE SEQUENCE [LARGE SCALE GENOMIC DNA]</scope>
    <source>
        <strain evidence="4 5">HN897</strain>
    </source>
</reference>